<evidence type="ECO:0000256" key="1">
    <source>
        <dbReference type="ARBA" id="ARBA00022630"/>
    </source>
</evidence>
<dbReference type="EMBL" id="CDMC01000004">
    <property type="protein sequence ID" value="CEL04928.1"/>
    <property type="molecule type" value="Genomic_DNA"/>
</dbReference>
<dbReference type="OrthoDB" id="2151789at2759"/>
<name>A0A0U5FZD3_ASPCI</name>
<reference evidence="5" key="1">
    <citation type="journal article" date="2016" name="Genome Announc.">
        <title>Draft genome sequences of fungus Aspergillus calidoustus.</title>
        <authorList>
            <person name="Horn F."/>
            <person name="Linde J."/>
            <person name="Mattern D.J."/>
            <person name="Walther G."/>
            <person name="Guthke R."/>
            <person name="Scherlach K."/>
            <person name="Martin K."/>
            <person name="Brakhage A.A."/>
            <person name="Petzke L."/>
            <person name="Valiante V."/>
        </authorList>
    </citation>
    <scope>NUCLEOTIDE SEQUENCE [LARGE SCALE GENOMIC DNA]</scope>
    <source>
        <strain evidence="5">SF006504</strain>
    </source>
</reference>
<dbReference type="Proteomes" id="UP000054771">
    <property type="component" value="Unassembled WGS sequence"/>
</dbReference>
<sequence>MGYDLYYTYMSQSDSFVLSGTQRYGKPLANPPVFDAINQIPAVSRRNSVAKLSSQTQGSEELGTTRHLFGTLTVSPSRVLLSQAISIFEEEVQAIKSVTGLVPNLVSYAVPRNAIAAMKQRGGNALGIEGDGPLFLILISTAWSDAAGDAAVNSMTENTISRLREAATTLGVAHRYLYINYASAQQAQDVFAGYGEENARRLREIQRAVDLHGVYTSQGL</sequence>
<accession>A0A0U5FZD3</accession>
<dbReference type="Gene3D" id="3.40.462.20">
    <property type="match status" value="1"/>
</dbReference>
<protein>
    <recommendedName>
        <fullName evidence="6">FAD binding domain protein</fullName>
    </recommendedName>
</protein>
<keyword evidence="2" id="KW-0274">FAD</keyword>
<dbReference type="AlphaFoldDB" id="A0A0U5FZD3"/>
<dbReference type="Gene3D" id="3.30.465.10">
    <property type="match status" value="1"/>
</dbReference>
<evidence type="ECO:0000313" key="5">
    <source>
        <dbReference type="Proteomes" id="UP000054771"/>
    </source>
</evidence>
<dbReference type="PANTHER" id="PTHR42973:SF13">
    <property type="entry name" value="FAD-BINDING PCMH-TYPE DOMAIN-CONTAINING PROTEIN"/>
    <property type="match status" value="1"/>
</dbReference>
<dbReference type="InterPro" id="IPR050416">
    <property type="entry name" value="FAD-linked_Oxidoreductase"/>
</dbReference>
<dbReference type="STRING" id="454130.A0A0U5FZD3"/>
<keyword evidence="3" id="KW-0560">Oxidoreductase</keyword>
<dbReference type="PANTHER" id="PTHR42973">
    <property type="entry name" value="BINDING OXIDOREDUCTASE, PUTATIVE (AFU_ORTHOLOGUE AFUA_1G17690)-RELATED"/>
    <property type="match status" value="1"/>
</dbReference>
<gene>
    <name evidence="4" type="ORF">ASPCAL06052</name>
</gene>
<evidence type="ECO:0000313" key="4">
    <source>
        <dbReference type="EMBL" id="CEL04928.1"/>
    </source>
</evidence>
<keyword evidence="1" id="KW-0285">Flavoprotein</keyword>
<dbReference type="InterPro" id="IPR016169">
    <property type="entry name" value="FAD-bd_PCMH_sub2"/>
</dbReference>
<keyword evidence="5" id="KW-1185">Reference proteome</keyword>
<proteinExistence type="predicted"/>
<evidence type="ECO:0008006" key="6">
    <source>
        <dbReference type="Google" id="ProtNLM"/>
    </source>
</evidence>
<organism evidence="4 5">
    <name type="scientific">Aspergillus calidoustus</name>
    <dbReference type="NCBI Taxonomy" id="454130"/>
    <lineage>
        <taxon>Eukaryota</taxon>
        <taxon>Fungi</taxon>
        <taxon>Dikarya</taxon>
        <taxon>Ascomycota</taxon>
        <taxon>Pezizomycotina</taxon>
        <taxon>Eurotiomycetes</taxon>
        <taxon>Eurotiomycetidae</taxon>
        <taxon>Eurotiales</taxon>
        <taxon>Aspergillaceae</taxon>
        <taxon>Aspergillus</taxon>
        <taxon>Aspergillus subgen. Nidulantes</taxon>
    </lineage>
</organism>
<evidence type="ECO:0000256" key="3">
    <source>
        <dbReference type="ARBA" id="ARBA00023002"/>
    </source>
</evidence>
<evidence type="ECO:0000256" key="2">
    <source>
        <dbReference type="ARBA" id="ARBA00022827"/>
    </source>
</evidence>
<dbReference type="GO" id="GO:0016491">
    <property type="term" value="F:oxidoreductase activity"/>
    <property type="evidence" value="ECO:0007669"/>
    <property type="project" value="UniProtKB-KW"/>
</dbReference>